<keyword evidence="8" id="KW-1185">Reference proteome</keyword>
<dbReference type="EMBL" id="JAUSVP010000012">
    <property type="protein sequence ID" value="MDQ0449066.1"/>
    <property type="molecule type" value="Genomic_DNA"/>
</dbReference>
<keyword evidence="5 6" id="KW-0472">Membrane</keyword>
<dbReference type="Pfam" id="PF03631">
    <property type="entry name" value="Virul_fac_BrkB"/>
    <property type="match status" value="1"/>
</dbReference>
<evidence type="ECO:0000256" key="1">
    <source>
        <dbReference type="ARBA" id="ARBA00004651"/>
    </source>
</evidence>
<gene>
    <name evidence="7" type="ORF">QO012_003581</name>
</gene>
<evidence type="ECO:0000256" key="6">
    <source>
        <dbReference type="SAM" id="Phobius"/>
    </source>
</evidence>
<dbReference type="RefSeq" id="WP_238203678.1">
    <property type="nucleotide sequence ID" value="NZ_BPQE01000015.1"/>
</dbReference>
<reference evidence="7 8" key="1">
    <citation type="submission" date="2023-07" db="EMBL/GenBank/DDBJ databases">
        <title>Genomic Encyclopedia of Type Strains, Phase IV (KMG-IV): sequencing the most valuable type-strain genomes for metagenomic binning, comparative biology and taxonomic classification.</title>
        <authorList>
            <person name="Goeker M."/>
        </authorList>
    </citation>
    <scope>NUCLEOTIDE SEQUENCE [LARGE SCALE GENOMIC DNA]</scope>
    <source>
        <strain evidence="7 8">DSM 19013</strain>
    </source>
</reference>
<evidence type="ECO:0000313" key="7">
    <source>
        <dbReference type="EMBL" id="MDQ0449066.1"/>
    </source>
</evidence>
<feature type="transmembrane region" description="Helical" evidence="6">
    <location>
        <begin position="171"/>
        <end position="194"/>
    </location>
</feature>
<organism evidence="7 8">
    <name type="scientific">Methylobacterium aerolatum</name>
    <dbReference type="NCBI Taxonomy" id="418708"/>
    <lineage>
        <taxon>Bacteria</taxon>
        <taxon>Pseudomonadati</taxon>
        <taxon>Pseudomonadota</taxon>
        <taxon>Alphaproteobacteria</taxon>
        <taxon>Hyphomicrobiales</taxon>
        <taxon>Methylobacteriaceae</taxon>
        <taxon>Methylobacterium</taxon>
    </lineage>
</organism>
<dbReference type="PIRSF" id="PIRSF035875">
    <property type="entry name" value="RNase_BN"/>
    <property type="match status" value="1"/>
</dbReference>
<keyword evidence="4 6" id="KW-1133">Transmembrane helix</keyword>
<keyword evidence="2" id="KW-1003">Cell membrane</keyword>
<evidence type="ECO:0000256" key="2">
    <source>
        <dbReference type="ARBA" id="ARBA00022475"/>
    </source>
</evidence>
<keyword evidence="3 6" id="KW-0812">Transmembrane</keyword>
<feature type="transmembrane region" description="Helical" evidence="6">
    <location>
        <begin position="92"/>
        <end position="115"/>
    </location>
</feature>
<protein>
    <submittedName>
        <fullName evidence="7">Membrane protein</fullName>
    </submittedName>
</protein>
<dbReference type="PANTHER" id="PTHR30213:SF0">
    <property type="entry name" value="UPF0761 MEMBRANE PROTEIN YIHY"/>
    <property type="match status" value="1"/>
</dbReference>
<proteinExistence type="predicted"/>
<comment type="subcellular location">
    <subcellularLocation>
        <location evidence="1">Cell membrane</location>
        <topology evidence="1">Multi-pass membrane protein</topology>
    </subcellularLocation>
</comment>
<accession>A0ABU0I5W1</accession>
<feature type="transmembrane region" description="Helical" evidence="6">
    <location>
        <begin position="206"/>
        <end position="230"/>
    </location>
</feature>
<dbReference type="Proteomes" id="UP001231124">
    <property type="component" value="Unassembled WGS sequence"/>
</dbReference>
<evidence type="ECO:0000256" key="3">
    <source>
        <dbReference type="ARBA" id="ARBA00022692"/>
    </source>
</evidence>
<sequence>MKTLRTGLNIAGLAAQRFVSHDGWAIASHIALSILTSLFPFLILLAALAGLFGTASLADEAGALIFEAWPREIASPIVAEVHHVLTTQRGGVLTFGALFALYFSSSGVESLRVGLNRAYGLRESRPWWLTRLESIGYVVCGAFAILAFALLVVLGPLIWSRMILVAPGLEPLGLTVAIGRIAVTALLLAFVLVIAHKFVAAGRRTITAVLPGIAVTLVLWFLAGLGFGFYLERFSNAYASTYGGLATAMVFLVFLYWLAAMFLFGGEINGTAIAARRSLLQSRMRARQLAAMEGKSSPAEIVAKHGRG</sequence>
<feature type="transmembrane region" description="Helical" evidence="6">
    <location>
        <begin position="242"/>
        <end position="264"/>
    </location>
</feature>
<dbReference type="InterPro" id="IPR017039">
    <property type="entry name" value="Virul_fac_BrkB"/>
</dbReference>
<evidence type="ECO:0000256" key="4">
    <source>
        <dbReference type="ARBA" id="ARBA00022989"/>
    </source>
</evidence>
<comment type="caution">
    <text evidence="7">The sequence shown here is derived from an EMBL/GenBank/DDBJ whole genome shotgun (WGS) entry which is preliminary data.</text>
</comment>
<evidence type="ECO:0000256" key="5">
    <source>
        <dbReference type="ARBA" id="ARBA00023136"/>
    </source>
</evidence>
<evidence type="ECO:0000313" key="8">
    <source>
        <dbReference type="Proteomes" id="UP001231124"/>
    </source>
</evidence>
<dbReference type="PANTHER" id="PTHR30213">
    <property type="entry name" value="INNER MEMBRANE PROTEIN YHJD"/>
    <property type="match status" value="1"/>
</dbReference>
<feature type="transmembrane region" description="Helical" evidence="6">
    <location>
        <begin position="30"/>
        <end position="52"/>
    </location>
</feature>
<dbReference type="NCBIfam" id="TIGR00765">
    <property type="entry name" value="yihY_not_rbn"/>
    <property type="match status" value="1"/>
</dbReference>
<name>A0ABU0I5W1_9HYPH</name>
<feature type="transmembrane region" description="Helical" evidence="6">
    <location>
        <begin position="135"/>
        <end position="159"/>
    </location>
</feature>